<dbReference type="Pfam" id="PF01863">
    <property type="entry name" value="YgjP-like"/>
    <property type="match status" value="1"/>
</dbReference>
<evidence type="ECO:0000313" key="2">
    <source>
        <dbReference type="EMBL" id="RAI73158.1"/>
    </source>
</evidence>
<feature type="domain" description="YgjP-like metallopeptidase" evidence="1">
    <location>
        <begin position="29"/>
        <end position="242"/>
    </location>
</feature>
<dbReference type="Proteomes" id="UP000249016">
    <property type="component" value="Unassembled WGS sequence"/>
</dbReference>
<dbReference type="RefSeq" id="WP_111350966.1">
    <property type="nucleotide sequence ID" value="NZ_QLII01000002.1"/>
</dbReference>
<dbReference type="Gene3D" id="3.30.2010.10">
    <property type="entry name" value="Metalloproteases ('zincins'), catalytic domain"/>
    <property type="match status" value="1"/>
</dbReference>
<dbReference type="EMBL" id="QLII01000002">
    <property type="protein sequence ID" value="RAI73158.1"/>
    <property type="molecule type" value="Genomic_DNA"/>
</dbReference>
<name>A0A327NKU6_9BACT</name>
<dbReference type="InterPro" id="IPR053136">
    <property type="entry name" value="UTP_pyrophosphatase-like"/>
</dbReference>
<evidence type="ECO:0000259" key="1">
    <source>
        <dbReference type="Pfam" id="PF01863"/>
    </source>
</evidence>
<comment type="caution">
    <text evidence="2">The sequence shown here is derived from an EMBL/GenBank/DDBJ whole genome shotgun (WGS) entry which is preliminary data.</text>
</comment>
<organism evidence="2 3">
    <name type="scientific">Spirosoma telluris</name>
    <dbReference type="NCBI Taxonomy" id="2183553"/>
    <lineage>
        <taxon>Bacteria</taxon>
        <taxon>Pseudomonadati</taxon>
        <taxon>Bacteroidota</taxon>
        <taxon>Cytophagia</taxon>
        <taxon>Cytophagales</taxon>
        <taxon>Cytophagaceae</taxon>
        <taxon>Spirosoma</taxon>
    </lineage>
</organism>
<dbReference type="AlphaFoldDB" id="A0A327NKU6"/>
<proteinExistence type="predicted"/>
<sequence length="246" mass="28861">MELPNQPEPQEITYGSATILYSLSFRDRKTITISVKPTGDVVVVAPALATLSQIAERVRRRAAWIIRQRERFRQIGQHEIPVRQFISGETHYYLGRQYRLKVTNGEKERVSFQSGRLSITVLPDSTRDHIAALLTDWYRSRAERLIFPLFKKCLDKLPITNAIRKETITCRLTRMSRRWGSCSPSGIVRLHPDLIKAPKGCIEYIIWHELAHLIEPNHAKSFYALQERLMPDWRIWEERLRQFKPE</sequence>
<dbReference type="CDD" id="cd07344">
    <property type="entry name" value="M48_yhfN_like"/>
    <property type="match status" value="1"/>
</dbReference>
<dbReference type="GO" id="GO:0016787">
    <property type="term" value="F:hydrolase activity"/>
    <property type="evidence" value="ECO:0007669"/>
    <property type="project" value="UniProtKB-KW"/>
</dbReference>
<protein>
    <submittedName>
        <fullName evidence="2">Metal-dependent hydrolase</fullName>
    </submittedName>
</protein>
<dbReference type="PANTHER" id="PTHR30399">
    <property type="entry name" value="UNCHARACTERIZED PROTEIN YGJP"/>
    <property type="match status" value="1"/>
</dbReference>
<dbReference type="InterPro" id="IPR002725">
    <property type="entry name" value="YgjP-like_metallopeptidase"/>
</dbReference>
<keyword evidence="2" id="KW-0378">Hydrolase</keyword>
<dbReference type="OrthoDB" id="9811177at2"/>
<keyword evidence="3" id="KW-1185">Reference proteome</keyword>
<accession>A0A327NKU6</accession>
<evidence type="ECO:0000313" key="3">
    <source>
        <dbReference type="Proteomes" id="UP000249016"/>
    </source>
</evidence>
<gene>
    <name evidence="2" type="ORF">HMF3257_37870</name>
</gene>
<reference evidence="2 3" key="1">
    <citation type="submission" date="2018-06" db="EMBL/GenBank/DDBJ databases">
        <title>Spirosoma sp. HMF3257 Genome sequencing and assembly.</title>
        <authorList>
            <person name="Kang H."/>
            <person name="Cha I."/>
            <person name="Kim H."/>
            <person name="Kang J."/>
            <person name="Joh K."/>
        </authorList>
    </citation>
    <scope>NUCLEOTIDE SEQUENCE [LARGE SCALE GENOMIC DNA]</scope>
    <source>
        <strain evidence="2 3">HMF3257</strain>
    </source>
</reference>
<dbReference type="PANTHER" id="PTHR30399:SF1">
    <property type="entry name" value="UTP PYROPHOSPHATASE"/>
    <property type="match status" value="1"/>
</dbReference>